<evidence type="ECO:0000313" key="1">
    <source>
        <dbReference type="EMBL" id="GFR20366.1"/>
    </source>
</evidence>
<dbReference type="EMBL" id="BMAO01027895">
    <property type="protein sequence ID" value="GFR20366.1"/>
    <property type="molecule type" value="Genomic_DNA"/>
</dbReference>
<evidence type="ECO:0000313" key="2">
    <source>
        <dbReference type="Proteomes" id="UP000887116"/>
    </source>
</evidence>
<reference evidence="1" key="1">
    <citation type="submission" date="2020-07" db="EMBL/GenBank/DDBJ databases">
        <title>Multicomponent nature underlies the extraordinary mechanical properties of spider dragline silk.</title>
        <authorList>
            <person name="Kono N."/>
            <person name="Nakamura H."/>
            <person name="Mori M."/>
            <person name="Yoshida Y."/>
            <person name="Ohtoshi R."/>
            <person name="Malay A.D."/>
            <person name="Moran D.A.P."/>
            <person name="Tomita M."/>
            <person name="Numata K."/>
            <person name="Arakawa K."/>
        </authorList>
    </citation>
    <scope>NUCLEOTIDE SEQUENCE</scope>
</reference>
<protein>
    <submittedName>
        <fullName evidence="1">Uncharacterized protein</fullName>
    </submittedName>
</protein>
<dbReference type="Proteomes" id="UP000887116">
    <property type="component" value="Unassembled WGS sequence"/>
</dbReference>
<gene>
    <name evidence="1" type="ORF">TNCT_126501</name>
</gene>
<organism evidence="1 2">
    <name type="scientific">Trichonephila clavata</name>
    <name type="common">Joro spider</name>
    <name type="synonym">Nephila clavata</name>
    <dbReference type="NCBI Taxonomy" id="2740835"/>
    <lineage>
        <taxon>Eukaryota</taxon>
        <taxon>Metazoa</taxon>
        <taxon>Ecdysozoa</taxon>
        <taxon>Arthropoda</taxon>
        <taxon>Chelicerata</taxon>
        <taxon>Arachnida</taxon>
        <taxon>Araneae</taxon>
        <taxon>Araneomorphae</taxon>
        <taxon>Entelegynae</taxon>
        <taxon>Araneoidea</taxon>
        <taxon>Nephilidae</taxon>
        <taxon>Trichonephila</taxon>
    </lineage>
</organism>
<name>A0A8X6LRK3_TRICU</name>
<comment type="caution">
    <text evidence="1">The sequence shown here is derived from an EMBL/GenBank/DDBJ whole genome shotgun (WGS) entry which is preliminary data.</text>
</comment>
<keyword evidence="2" id="KW-1185">Reference proteome</keyword>
<accession>A0A8X6LRK3</accession>
<sequence length="216" mass="24090">MIFETRLLAPISEYELFYRSPHTDISTELTGFASATPVPTLPVISASVIYSPFKGSLIIRAETYSPPLSSCLRLGMASGLNHSDMEQTPIKSPTSPIQRSTCDQQAYAKSQLELLKGIRMYKLAIVENLKKYPDHEEDHLYQNAVVKLQDIEKSLKIAVRDFDSFSSCITSGAPFHDFPLTTSPFITPKICQLFSPLTLTPNVKILTKFNFPGRPS</sequence>
<dbReference type="AlphaFoldDB" id="A0A8X6LRK3"/>
<proteinExistence type="predicted"/>